<dbReference type="Proteomes" id="UP000237717">
    <property type="component" value="Chromosome II"/>
</dbReference>
<reference evidence="1 2" key="1">
    <citation type="submission" date="2018-02" db="EMBL/GenBank/DDBJ databases">
        <title>Complete genome sequence of Agrobacterium tumefaciens 1D1609.</title>
        <authorList>
            <person name="Cho S.-T."/>
            <person name="Haryono M."/>
            <person name="Chang H.-H."/>
            <person name="Santos M.N."/>
            <person name="Lai E.-M."/>
            <person name="Kuo C.-H."/>
        </authorList>
    </citation>
    <scope>NUCLEOTIDE SEQUENCE [LARGE SCALE GENOMIC DNA]</scope>
    <source>
        <strain evidence="1 2">1D1609</strain>
    </source>
</reference>
<accession>A0A2L2LJE6</accession>
<dbReference type="EMBL" id="CP026925">
    <property type="protein sequence ID" value="AVH44437.1"/>
    <property type="molecule type" value="Genomic_DNA"/>
</dbReference>
<dbReference type="AlphaFoldDB" id="A0A2L2LJE6"/>
<evidence type="ECO:0000313" key="1">
    <source>
        <dbReference type="EMBL" id="AVH44437.1"/>
    </source>
</evidence>
<name>A0A2L2LJE6_AGRTU</name>
<sequence>MLGFPFLFEILERNVNGQIHCRDVEFRRIDTGSYKV</sequence>
<protein>
    <submittedName>
        <fullName evidence="1">Uncharacterized protein</fullName>
    </submittedName>
</protein>
<evidence type="ECO:0000313" key="2">
    <source>
        <dbReference type="Proteomes" id="UP000237717"/>
    </source>
</evidence>
<organism evidence="1 2">
    <name type="scientific">Agrobacterium tumefaciens</name>
    <dbReference type="NCBI Taxonomy" id="358"/>
    <lineage>
        <taxon>Bacteria</taxon>
        <taxon>Pseudomonadati</taxon>
        <taxon>Pseudomonadota</taxon>
        <taxon>Alphaproteobacteria</taxon>
        <taxon>Hyphomicrobiales</taxon>
        <taxon>Rhizobiaceae</taxon>
        <taxon>Rhizobium/Agrobacterium group</taxon>
        <taxon>Agrobacterium</taxon>
        <taxon>Agrobacterium tumefaciens complex</taxon>
    </lineage>
</organism>
<gene>
    <name evidence="1" type="ORF">At1D1609_43950</name>
</gene>
<proteinExistence type="predicted"/>